<dbReference type="EMBL" id="BARS01056449">
    <property type="protein sequence ID" value="GAG43001.1"/>
    <property type="molecule type" value="Genomic_DNA"/>
</dbReference>
<protein>
    <recommendedName>
        <fullName evidence="1">HTH cro/C1-type domain-containing protein</fullName>
    </recommendedName>
</protein>
<organism evidence="2">
    <name type="scientific">marine sediment metagenome</name>
    <dbReference type="NCBI Taxonomy" id="412755"/>
    <lineage>
        <taxon>unclassified sequences</taxon>
        <taxon>metagenomes</taxon>
        <taxon>ecological metagenomes</taxon>
    </lineage>
</organism>
<feature type="non-terminal residue" evidence="2">
    <location>
        <position position="113"/>
    </location>
</feature>
<dbReference type="InterPro" id="IPR039554">
    <property type="entry name" value="HigA2-like_HTH"/>
</dbReference>
<comment type="caution">
    <text evidence="2">The sequence shown here is derived from an EMBL/GenBank/DDBJ whole genome shotgun (WGS) entry which is preliminary data.</text>
</comment>
<name>X0Z345_9ZZZZ</name>
<evidence type="ECO:0000313" key="2">
    <source>
        <dbReference type="EMBL" id="GAG43001.1"/>
    </source>
</evidence>
<evidence type="ECO:0000259" key="1">
    <source>
        <dbReference type="PROSITE" id="PS50943"/>
    </source>
</evidence>
<dbReference type="Pfam" id="PF13744">
    <property type="entry name" value="HTH_37"/>
    <property type="match status" value="1"/>
</dbReference>
<dbReference type="InterPro" id="IPR010982">
    <property type="entry name" value="Lambda_DNA-bd_dom_sf"/>
</dbReference>
<dbReference type="InterPro" id="IPR001387">
    <property type="entry name" value="Cro/C1-type_HTH"/>
</dbReference>
<dbReference type="GO" id="GO:0003677">
    <property type="term" value="F:DNA binding"/>
    <property type="evidence" value="ECO:0007669"/>
    <property type="project" value="InterPro"/>
</dbReference>
<proteinExistence type="predicted"/>
<dbReference type="SUPFAM" id="SSF47413">
    <property type="entry name" value="lambda repressor-like DNA-binding domains"/>
    <property type="match status" value="1"/>
</dbReference>
<feature type="domain" description="HTH cro/C1-type" evidence="1">
    <location>
        <begin position="33"/>
        <end position="86"/>
    </location>
</feature>
<sequence length="113" mass="12780">MAKKFQNLRDKMTPTQRAKASAMAKILLDEMPMHELRHARQLTQEQLAAVLEVKQGSVSKLERRTDLYISTLRRYIEAMGGNLELRANFPEGSVSISSLGQIEEIPDEAVQKP</sequence>
<gene>
    <name evidence="2" type="ORF">S01H1_83128</name>
</gene>
<dbReference type="Gene3D" id="1.10.260.40">
    <property type="entry name" value="lambda repressor-like DNA-binding domains"/>
    <property type="match status" value="1"/>
</dbReference>
<dbReference type="AlphaFoldDB" id="X0Z345"/>
<dbReference type="PROSITE" id="PS50943">
    <property type="entry name" value="HTH_CROC1"/>
    <property type="match status" value="1"/>
</dbReference>
<dbReference type="CDD" id="cd00093">
    <property type="entry name" value="HTH_XRE"/>
    <property type="match status" value="1"/>
</dbReference>
<accession>X0Z345</accession>
<reference evidence="2" key="1">
    <citation type="journal article" date="2014" name="Front. Microbiol.">
        <title>High frequency of phylogenetically diverse reductive dehalogenase-homologous genes in deep subseafloor sedimentary metagenomes.</title>
        <authorList>
            <person name="Kawai M."/>
            <person name="Futagami T."/>
            <person name="Toyoda A."/>
            <person name="Takaki Y."/>
            <person name="Nishi S."/>
            <person name="Hori S."/>
            <person name="Arai W."/>
            <person name="Tsubouchi T."/>
            <person name="Morono Y."/>
            <person name="Uchiyama I."/>
            <person name="Ito T."/>
            <person name="Fujiyama A."/>
            <person name="Inagaki F."/>
            <person name="Takami H."/>
        </authorList>
    </citation>
    <scope>NUCLEOTIDE SEQUENCE</scope>
    <source>
        <strain evidence="2">Expedition CK06-06</strain>
    </source>
</reference>